<feature type="transmembrane region" description="Helical" evidence="1">
    <location>
        <begin position="1027"/>
        <end position="1053"/>
    </location>
</feature>
<sequence length="1487" mass="173222">MIPETLQPFAKQKVRSPTDFPASYHFYSYMCSHPPITQYFSWVFYYLIKIQDYLTAFTPLIIDAQRNGRLNSRFNPIYATFSGALHFSSFDVLLQLRNGSIDTTIITIFIVFAILLLFSLLYFYFFIHQDLKAMKVMSHFRSLIYFPFQLLAMYPCVTCLAQMLGGRIDNIIAIDYFNFIILIIGIIVMIIYTLWIKQIYYSTPIINDSWIPSPLIPNGQLNYIQILHYVVFFFTFAISGEYSSIFFTIFSIILHTCQIYWASRKLCIYKSDNSILIGLSVHIIIFSILSTVSTYNEWLYNNFIFFFWSSFAIYIIIMVIVYRIFSNEKVISHFDLLSKCQYEIFANSFNFNQINELNEKFLETMKMEYLIAYIYFKLMVGDIDQQVSDYIIALSQSKHGWFKDYIVFELYKYYCSISYSVFDIPKIQELKDSLAKYTDENHKFWKMMIIGQTMNALNSCHENSILMKKNIRDFYFYYTFFPHHTTITNLRHDFPYLMQTLEKGMTLKDRFNARGKNFIIVDTFQKNPSTASSSDCTGDELDQIQIKKVYSNLNKLASKPVPILFIIFYVCSLLCVLIAIVFLCIPFTKLNQHVRLLNYLPETVSRTVHVGTEWGKFDTLINNLIMNHQGIMKIHPCEYLLKEFGSKQLEPPGVECMSIYKLAQNMTVIADTIAGNISLITSSINKIESKSYYESMIYHWNYPSIHVFSSSHPMNEVQADPMTIITLFMSLIYLANGNHTTFYEEFKLERANSFLISSWGLFETFIGTMNSANQHINQLKNANDINLPFSSIAIKGIIIPCFAIVICCLFISSFYYITLLMNKHFRPKTHPNNEINCQYSQTTDPFKINKSTFALVAILIISYGIYMLQMIYFWGLNQNAYIRLLKYCNLIISLGNYSICAAKILSGYSLREIYFSPVIYPDLNANLGRTQRLIESFIFQLGNSDTISSLYTEFCHDFDYGSMHDIVRCWPITLGLNYFYYITSIYQTHGKDFFFVIEHYYIAHLIPMCQQLSNTLLYLISETSNFIALYVLIEVIVASFIGVFLILFLVRVFLTLSDYFHQLEALLINLSLIYIVKNKCLVEFLIELPEDRKEDDSNEGILHILNKSNEALLVISRDLYILACSKSLLTIFGYKIEQLVGQYIEILIPKSSNDTEKNDIKFYQQLKVLEKRHNLTPIITRNIVGYCNDRSSIHLKANIMKIFYNRKHYFIIEFISMSDELNFEDLIISHNELYTEISRSALPLTLFNNQLSRFPETKTFTQSVLVYVGYDIELDQSKYSDFEKEKKLHEFTLPYFGGLDDSILIDCSCSYCIILFVNNHQDDRHINNALTFISGYSQTNPYDTIGMMINSGNSRITLYPPPENNENNRLKYHVSGNSRKISFDDSERMNHRFEESETSLDPVNGEQINNPLSPVPKMAIEAQNAALNKLPKLMKYFQGKHLLVSDDLLDFFAETPFEPIENDLGYNISLVSIEFEELIEFSSYDLE</sequence>
<organism evidence="3 4">
    <name type="scientific">Tritrichomonas foetus</name>
    <dbReference type="NCBI Taxonomy" id="1144522"/>
    <lineage>
        <taxon>Eukaryota</taxon>
        <taxon>Metamonada</taxon>
        <taxon>Parabasalia</taxon>
        <taxon>Tritrichomonadida</taxon>
        <taxon>Tritrichomonadidae</taxon>
        <taxon>Tritrichomonas</taxon>
    </lineage>
</organism>
<dbReference type="EMBL" id="MLAK01001453">
    <property type="protein sequence ID" value="OHS92913.1"/>
    <property type="molecule type" value="Genomic_DNA"/>
</dbReference>
<evidence type="ECO:0000259" key="2">
    <source>
        <dbReference type="PROSITE" id="PS50112"/>
    </source>
</evidence>
<feature type="transmembrane region" description="Helical" evidence="1">
    <location>
        <begin position="176"/>
        <end position="195"/>
    </location>
</feature>
<comment type="caution">
    <text evidence="3">The sequence shown here is derived from an EMBL/GenBank/DDBJ whole genome shotgun (WGS) entry which is preliminary data.</text>
</comment>
<evidence type="ECO:0000313" key="4">
    <source>
        <dbReference type="Proteomes" id="UP000179807"/>
    </source>
</evidence>
<dbReference type="VEuPathDB" id="TrichDB:TRFO_40751"/>
<accession>A0A1J4J2E1</accession>
<keyword evidence="1" id="KW-0472">Membrane</keyword>
<dbReference type="Gene3D" id="3.30.450.20">
    <property type="entry name" value="PAS domain"/>
    <property type="match status" value="1"/>
</dbReference>
<feature type="transmembrane region" description="Helical" evidence="1">
    <location>
        <begin position="853"/>
        <end position="872"/>
    </location>
</feature>
<feature type="domain" description="PAS" evidence="2">
    <location>
        <begin position="1097"/>
        <end position="1151"/>
    </location>
</feature>
<keyword evidence="4" id="KW-1185">Reference proteome</keyword>
<gene>
    <name evidence="3" type="ORF">TRFO_40751</name>
</gene>
<feature type="transmembrane region" description="Helical" evidence="1">
    <location>
        <begin position="275"/>
        <end position="293"/>
    </location>
</feature>
<reference evidence="3" key="1">
    <citation type="submission" date="2016-10" db="EMBL/GenBank/DDBJ databases">
        <authorList>
            <person name="Benchimol M."/>
            <person name="Almeida L.G."/>
            <person name="Vasconcelos A.T."/>
            <person name="Perreira-Neves A."/>
            <person name="Rosa I.A."/>
            <person name="Tasca T."/>
            <person name="Bogo M.R."/>
            <person name="de Souza W."/>
        </authorList>
    </citation>
    <scope>NUCLEOTIDE SEQUENCE [LARGE SCALE GENOMIC DNA]</scope>
    <source>
        <strain evidence="3">K</strain>
    </source>
</reference>
<feature type="transmembrane region" description="Helical" evidence="1">
    <location>
        <begin position="563"/>
        <end position="588"/>
    </location>
</feature>
<feature type="transmembrane region" description="Helical" evidence="1">
    <location>
        <begin position="797"/>
        <end position="818"/>
    </location>
</feature>
<evidence type="ECO:0000256" key="1">
    <source>
        <dbReference type="SAM" id="Phobius"/>
    </source>
</evidence>
<protein>
    <recommendedName>
        <fullName evidence="2">PAS domain-containing protein</fullName>
    </recommendedName>
</protein>
<feature type="transmembrane region" description="Helical" evidence="1">
    <location>
        <begin position="105"/>
        <end position="127"/>
    </location>
</feature>
<dbReference type="InterPro" id="IPR000014">
    <property type="entry name" value="PAS"/>
</dbReference>
<dbReference type="GeneID" id="94848093"/>
<dbReference type="PROSITE" id="PS50112">
    <property type="entry name" value="PAS"/>
    <property type="match status" value="1"/>
</dbReference>
<dbReference type="InterPro" id="IPR035965">
    <property type="entry name" value="PAS-like_dom_sf"/>
</dbReference>
<dbReference type="SMART" id="SM00091">
    <property type="entry name" value="PAS"/>
    <property type="match status" value="1"/>
</dbReference>
<dbReference type="RefSeq" id="XP_068346050.1">
    <property type="nucleotide sequence ID" value="XM_068513389.1"/>
</dbReference>
<dbReference type="Pfam" id="PF13426">
    <property type="entry name" value="PAS_9"/>
    <property type="match status" value="1"/>
</dbReference>
<dbReference type="NCBIfam" id="TIGR00229">
    <property type="entry name" value="sensory_box"/>
    <property type="match status" value="1"/>
</dbReference>
<name>A0A1J4J2E1_9EUKA</name>
<keyword evidence="1" id="KW-0812">Transmembrane</keyword>
<feature type="transmembrane region" description="Helical" evidence="1">
    <location>
        <begin position="143"/>
        <end position="164"/>
    </location>
</feature>
<feature type="transmembrane region" description="Helical" evidence="1">
    <location>
        <begin position="305"/>
        <end position="325"/>
    </location>
</feature>
<proteinExistence type="predicted"/>
<dbReference type="SUPFAM" id="SSF55785">
    <property type="entry name" value="PYP-like sensor domain (PAS domain)"/>
    <property type="match status" value="1"/>
</dbReference>
<dbReference type="Proteomes" id="UP000179807">
    <property type="component" value="Unassembled WGS sequence"/>
</dbReference>
<keyword evidence="1" id="KW-1133">Transmembrane helix</keyword>
<dbReference type="OrthoDB" id="10691274at2759"/>
<evidence type="ECO:0000313" key="3">
    <source>
        <dbReference type="EMBL" id="OHS92913.1"/>
    </source>
</evidence>